<evidence type="ECO:0000313" key="7">
    <source>
        <dbReference type="Proteomes" id="UP000806542"/>
    </source>
</evidence>
<dbReference type="InterPro" id="IPR050887">
    <property type="entry name" value="Beta-mannosidase_GH2"/>
</dbReference>
<accession>A0A9D5LX91</accession>
<dbReference type="Pfam" id="PF22666">
    <property type="entry name" value="Glyco_hydro_2_N2"/>
    <property type="match status" value="1"/>
</dbReference>
<reference evidence="6" key="1">
    <citation type="submission" date="2020-10" db="EMBL/GenBank/DDBJ databases">
        <title>ChiBAC.</title>
        <authorList>
            <person name="Zenner C."/>
            <person name="Hitch T.C.A."/>
            <person name="Clavel T."/>
        </authorList>
    </citation>
    <scope>NUCLEOTIDE SEQUENCE</scope>
    <source>
        <strain evidence="6">DSM 107454</strain>
    </source>
</reference>
<dbReference type="SUPFAM" id="SSF49785">
    <property type="entry name" value="Galactose-binding domain-like"/>
    <property type="match status" value="1"/>
</dbReference>
<proteinExistence type="predicted"/>
<dbReference type="Gene3D" id="3.20.20.80">
    <property type="entry name" value="Glycosidases"/>
    <property type="match status" value="1"/>
</dbReference>
<dbReference type="Gene3D" id="2.60.120.260">
    <property type="entry name" value="Galactose-binding domain-like"/>
    <property type="match status" value="1"/>
</dbReference>
<evidence type="ECO:0000259" key="5">
    <source>
        <dbReference type="Pfam" id="PF22666"/>
    </source>
</evidence>
<protein>
    <submittedName>
        <fullName evidence="6">Uncharacterized protein</fullName>
    </submittedName>
</protein>
<dbReference type="PANTHER" id="PTHR43730:SF1">
    <property type="entry name" value="BETA-MANNOSIDASE"/>
    <property type="match status" value="1"/>
</dbReference>
<dbReference type="InterPro" id="IPR006103">
    <property type="entry name" value="Glyco_hydro_2_cat"/>
</dbReference>
<sequence>MKYFQTWTGGCSLNEKIIQEFPADVPGNIQLDYAKANGFADVNWMDNCTKFQELEDYTWFYRSELKYEKKPGDRIYFVTLGIEYEYDVLLNGKKILHHIGMFSKAEADITDELQNGNLMEVYIYPHPKRPGALDGRQQVDQSCKPAVEYGWDWHPRLLVSGIWEETYIETRNNDFITACSCSYVLSDDLKNADILFEISCLEETVIEIYDMTGEQVYYGTDPHIHLENIHLWWCCGQGEAYLYHWKVRSQFDSREGRIGFREIRLVMNEGTWEEPSSFPKSRSFPPATIELNGRRIFVKGSNWVNPEIFTGTITRETYHQQIVLAKEANMNLLRCWGGAIVNKDSFFEICDEMGMMVWQEFPLACNNYIGTPAYLKVLEQEASAIILRLKQHPCLVLWCGGNELFNKWSKMTDQSLALRLLNKLCYELDPKTPFLMTSPLSGMAHGGYIFYDPQIDESVFETVRKCRFTAYCEFGIPSITEMEQLRTIFPEELADHPQPKTAWELHHGYGAWGHAGEDAWICFGIIDKIFGKQICFADYIEKSQWLQCEGLKCIFEEARRQKPHCSMAVNWCFNEPWITAAGQSIIGYPCHPKKAYYAVRDALRPVMPSARIEHFSFVAGEMLTAELWMLNDSCEEVEDTVRVFLFVDETKKHILDWNTGIVPANTNRRGHKLQIELPFSSAQSVTLLLESEAGSSMYRLLMLEAEKEEIPANALNM</sequence>
<dbReference type="AlphaFoldDB" id="A0A9D5LX91"/>
<organism evidence="6 7">
    <name type="scientific">Ructibacterium gallinarum</name>
    <dbReference type="NCBI Taxonomy" id="2779355"/>
    <lineage>
        <taxon>Bacteria</taxon>
        <taxon>Bacillati</taxon>
        <taxon>Bacillota</taxon>
        <taxon>Clostridia</taxon>
        <taxon>Eubacteriales</taxon>
        <taxon>Oscillospiraceae</taxon>
        <taxon>Ructibacterium</taxon>
    </lineage>
</organism>
<dbReference type="Proteomes" id="UP000806542">
    <property type="component" value="Unassembled WGS sequence"/>
</dbReference>
<dbReference type="GO" id="GO:0004567">
    <property type="term" value="F:beta-mannosidase activity"/>
    <property type="evidence" value="ECO:0007669"/>
    <property type="project" value="TreeGrafter"/>
</dbReference>
<dbReference type="InterPro" id="IPR008979">
    <property type="entry name" value="Galactose-bd-like_sf"/>
</dbReference>
<dbReference type="InterPro" id="IPR054593">
    <property type="entry name" value="Beta-mannosidase-like_N2"/>
</dbReference>
<comment type="caution">
    <text evidence="6">The sequence shown here is derived from an EMBL/GenBank/DDBJ whole genome shotgun (WGS) entry which is preliminary data.</text>
</comment>
<name>A0A9D5LX91_9FIRM</name>
<keyword evidence="1" id="KW-0732">Signal</keyword>
<dbReference type="GO" id="GO:0005975">
    <property type="term" value="P:carbohydrate metabolic process"/>
    <property type="evidence" value="ECO:0007669"/>
    <property type="project" value="InterPro"/>
</dbReference>
<dbReference type="Pfam" id="PF02836">
    <property type="entry name" value="Glyco_hydro_2_C"/>
    <property type="match status" value="1"/>
</dbReference>
<evidence type="ECO:0000256" key="3">
    <source>
        <dbReference type="ARBA" id="ARBA00023295"/>
    </source>
</evidence>
<dbReference type="InterPro" id="IPR036156">
    <property type="entry name" value="Beta-gal/glucu_dom_sf"/>
</dbReference>
<dbReference type="InterPro" id="IPR017853">
    <property type="entry name" value="GH"/>
</dbReference>
<evidence type="ECO:0000259" key="4">
    <source>
        <dbReference type="Pfam" id="PF02836"/>
    </source>
</evidence>
<keyword evidence="2" id="KW-0378">Hydrolase</keyword>
<evidence type="ECO:0000256" key="1">
    <source>
        <dbReference type="ARBA" id="ARBA00022729"/>
    </source>
</evidence>
<dbReference type="EMBL" id="JADCKB010000005">
    <property type="protein sequence ID" value="MBE5039528.1"/>
    <property type="molecule type" value="Genomic_DNA"/>
</dbReference>
<evidence type="ECO:0000313" key="6">
    <source>
        <dbReference type="EMBL" id="MBE5039528.1"/>
    </source>
</evidence>
<feature type="domain" description="Beta-mannosidase-like galactose-binding" evidence="5">
    <location>
        <begin position="20"/>
        <end position="163"/>
    </location>
</feature>
<evidence type="ECO:0000256" key="2">
    <source>
        <dbReference type="ARBA" id="ARBA00022801"/>
    </source>
</evidence>
<dbReference type="RefSeq" id="WP_226392090.1">
    <property type="nucleotide sequence ID" value="NZ_JADCKB010000005.1"/>
</dbReference>
<gene>
    <name evidence="6" type="ORF">INF28_03500</name>
</gene>
<dbReference type="SUPFAM" id="SSF49303">
    <property type="entry name" value="beta-Galactosidase/glucuronidase domain"/>
    <property type="match status" value="1"/>
</dbReference>
<feature type="domain" description="Glycoside hydrolase family 2 catalytic" evidence="4">
    <location>
        <begin position="289"/>
        <end position="404"/>
    </location>
</feature>
<keyword evidence="7" id="KW-1185">Reference proteome</keyword>
<keyword evidence="3" id="KW-0326">Glycosidase</keyword>
<dbReference type="SUPFAM" id="SSF51445">
    <property type="entry name" value="(Trans)glycosidases"/>
    <property type="match status" value="1"/>
</dbReference>
<dbReference type="PANTHER" id="PTHR43730">
    <property type="entry name" value="BETA-MANNOSIDASE"/>
    <property type="match status" value="1"/>
</dbReference>
<dbReference type="GO" id="GO:0006516">
    <property type="term" value="P:glycoprotein catabolic process"/>
    <property type="evidence" value="ECO:0007669"/>
    <property type="project" value="TreeGrafter"/>
</dbReference>